<proteinExistence type="predicted"/>
<dbReference type="Proteomes" id="UP001152795">
    <property type="component" value="Unassembled WGS sequence"/>
</dbReference>
<sequence>MLKQIPADFHILLMGKKLFPVTSATDLGVTLDSGLTYDEHVTKLVSSCVGSLCQINRARHLFDMKTLILLINALVFSKLYYCSTIWSNSSKKNIAKLQKVQNFAARIVTGTKKFDHITPSLKQLNWLPVNYMLRFRDTVMAYKCVNGGSLDIACCRCWIRLFSSGVIQGLSVGCCLIYRSGKKVSIAKFSKDWKAASFSVQFDGVSRNDQSVDANHLPKQDFMLGFTFLLKIDSTFVLAKSYIKKDPKTRRIRLKRSLGKQFDDTINKDHNEDSLLNIDDIICHDDEVKVQKQTRVKVFILWHNGRTDVKVPSSDENDTIRLVKNIVLKDWKAVSHIVLAHRELKPEILKSVRSATNNDFKQYCKSDTILKRRSTEELIAFSNSTIIKEITERCPFWSSCVSGACSVQLQQMHEYENTNAINSVALATSAIARVRNKSMSALTYRVSSILFHSGVSYQDMTRLNRLGIGMSPDMVISFQRQLGKNFDSKVLSNKSSLEEKPHDMFGSNFFIHTLIYIYCS</sequence>
<name>A0A6S7K5G9_PARCT</name>
<gene>
    <name evidence="1" type="ORF">PACLA_8A027178</name>
</gene>
<protein>
    <submittedName>
        <fullName evidence="1">Uncharacterized protein</fullName>
    </submittedName>
</protein>
<organism evidence="1 2">
    <name type="scientific">Paramuricea clavata</name>
    <name type="common">Red gorgonian</name>
    <name type="synonym">Violescent sea-whip</name>
    <dbReference type="NCBI Taxonomy" id="317549"/>
    <lineage>
        <taxon>Eukaryota</taxon>
        <taxon>Metazoa</taxon>
        <taxon>Cnidaria</taxon>
        <taxon>Anthozoa</taxon>
        <taxon>Octocorallia</taxon>
        <taxon>Malacalcyonacea</taxon>
        <taxon>Plexauridae</taxon>
        <taxon>Paramuricea</taxon>
    </lineage>
</organism>
<dbReference type="EMBL" id="CACRXK020009087">
    <property type="protein sequence ID" value="CAB4016358.1"/>
    <property type="molecule type" value="Genomic_DNA"/>
</dbReference>
<dbReference type="PANTHER" id="PTHR33332">
    <property type="entry name" value="REVERSE TRANSCRIPTASE DOMAIN-CONTAINING PROTEIN"/>
    <property type="match status" value="1"/>
</dbReference>
<comment type="caution">
    <text evidence="1">The sequence shown here is derived from an EMBL/GenBank/DDBJ whole genome shotgun (WGS) entry which is preliminary data.</text>
</comment>
<evidence type="ECO:0000313" key="2">
    <source>
        <dbReference type="Proteomes" id="UP001152795"/>
    </source>
</evidence>
<reference evidence="1" key="1">
    <citation type="submission" date="2020-04" db="EMBL/GenBank/DDBJ databases">
        <authorList>
            <person name="Alioto T."/>
            <person name="Alioto T."/>
            <person name="Gomez Garrido J."/>
        </authorList>
    </citation>
    <scope>NUCLEOTIDE SEQUENCE</scope>
    <source>
        <strain evidence="1">A484AB</strain>
    </source>
</reference>
<keyword evidence="2" id="KW-1185">Reference proteome</keyword>
<evidence type="ECO:0000313" key="1">
    <source>
        <dbReference type="EMBL" id="CAB4016358.1"/>
    </source>
</evidence>
<accession>A0A6S7K5G9</accession>
<dbReference type="AlphaFoldDB" id="A0A6S7K5G9"/>